<protein>
    <submittedName>
        <fullName evidence="1">Uncharacterized protein</fullName>
    </submittedName>
</protein>
<accession>A0ABD1M1E9</accession>
<evidence type="ECO:0000313" key="2">
    <source>
        <dbReference type="Proteomes" id="UP001603857"/>
    </source>
</evidence>
<proteinExistence type="predicted"/>
<sequence length="52" mass="6276">MKIKVALFKINANYREKSHRLHNWRAIYNWVNVSHQFTIDIMGSICQRNTTK</sequence>
<keyword evidence="2" id="KW-1185">Reference proteome</keyword>
<name>A0ABD1M1E9_9FABA</name>
<comment type="caution">
    <text evidence="1">The sequence shown here is derived from an EMBL/GenBank/DDBJ whole genome shotgun (WGS) entry which is preliminary data.</text>
</comment>
<dbReference type="Proteomes" id="UP001603857">
    <property type="component" value="Unassembled WGS sequence"/>
</dbReference>
<reference evidence="1 2" key="1">
    <citation type="submission" date="2024-08" db="EMBL/GenBank/DDBJ databases">
        <title>Insights into the chromosomal genome structure of Flemingia macrophylla.</title>
        <authorList>
            <person name="Ding Y."/>
            <person name="Zhao Y."/>
            <person name="Bi W."/>
            <person name="Wu M."/>
            <person name="Zhao G."/>
            <person name="Gong Y."/>
            <person name="Li W."/>
            <person name="Zhang P."/>
        </authorList>
    </citation>
    <scope>NUCLEOTIDE SEQUENCE [LARGE SCALE GENOMIC DNA]</scope>
    <source>
        <strain evidence="1">DYQJB</strain>
        <tissue evidence="1">Leaf</tissue>
    </source>
</reference>
<evidence type="ECO:0000313" key="1">
    <source>
        <dbReference type="EMBL" id="KAL2329590.1"/>
    </source>
</evidence>
<gene>
    <name evidence="1" type="ORF">Fmac_017171</name>
</gene>
<dbReference type="AlphaFoldDB" id="A0ABD1M1E9"/>
<dbReference type="EMBL" id="JBGMDY010000006">
    <property type="protein sequence ID" value="KAL2329590.1"/>
    <property type="molecule type" value="Genomic_DNA"/>
</dbReference>
<organism evidence="1 2">
    <name type="scientific">Flemingia macrophylla</name>
    <dbReference type="NCBI Taxonomy" id="520843"/>
    <lineage>
        <taxon>Eukaryota</taxon>
        <taxon>Viridiplantae</taxon>
        <taxon>Streptophyta</taxon>
        <taxon>Embryophyta</taxon>
        <taxon>Tracheophyta</taxon>
        <taxon>Spermatophyta</taxon>
        <taxon>Magnoliopsida</taxon>
        <taxon>eudicotyledons</taxon>
        <taxon>Gunneridae</taxon>
        <taxon>Pentapetalae</taxon>
        <taxon>rosids</taxon>
        <taxon>fabids</taxon>
        <taxon>Fabales</taxon>
        <taxon>Fabaceae</taxon>
        <taxon>Papilionoideae</taxon>
        <taxon>50 kb inversion clade</taxon>
        <taxon>NPAAA clade</taxon>
        <taxon>indigoferoid/millettioid clade</taxon>
        <taxon>Phaseoleae</taxon>
        <taxon>Flemingia</taxon>
    </lineage>
</organism>